<keyword evidence="6 12" id="KW-1133">Transmembrane helix</keyword>
<reference evidence="13" key="1">
    <citation type="journal article" date="2013" name="Genome Biol. Evol.">
        <title>Deep Sequencing of Mixed Total DNA without Barcodes Allows Efficient Assembly of Highly Plastic Ascidian Mitochondrial Genomes.</title>
        <authorList>
            <person name="Rubinstein N."/>
            <person name="Feldstein T."/>
            <person name="Shenkar N."/>
            <person name="Botero Castro F."/>
            <person name="Griggio F."/>
            <person name="Mastrototaro F."/>
            <person name="Delsuc F."/>
            <person name="Douzery E.J.P."/>
            <person name="Gissi C."/>
            <person name="Huchon D."/>
        </authorList>
    </citation>
    <scope>NUCLEOTIDE SEQUENCE</scope>
    <source>
        <tissue evidence="13">Gonad</tissue>
    </source>
</reference>
<evidence type="ECO:0000256" key="5">
    <source>
        <dbReference type="ARBA" id="ARBA00022692"/>
    </source>
</evidence>
<feature type="transmembrane region" description="Helical" evidence="12">
    <location>
        <begin position="281"/>
        <end position="303"/>
    </location>
</feature>
<keyword evidence="5 10" id="KW-0812">Transmembrane</keyword>
<comment type="subcellular location">
    <subcellularLocation>
        <location evidence="1">Membrane</location>
        <topology evidence="1">Multi-pass membrane protein</topology>
    </subcellularLocation>
    <subcellularLocation>
        <location evidence="10">Mitochondrion inner membrane</location>
        <topology evidence="10">Multi-pass membrane protein</topology>
    </subcellularLocation>
</comment>
<dbReference type="AlphaFoldDB" id="S0DFE0"/>
<feature type="transmembrane region" description="Helical" evidence="12">
    <location>
        <begin position="6"/>
        <end position="32"/>
    </location>
</feature>
<dbReference type="GO" id="GO:0005743">
    <property type="term" value="C:mitochondrial inner membrane"/>
    <property type="evidence" value="ECO:0007669"/>
    <property type="project" value="UniProtKB-SubCell"/>
</dbReference>
<evidence type="ECO:0000256" key="1">
    <source>
        <dbReference type="ARBA" id="ARBA00004141"/>
    </source>
</evidence>
<gene>
    <name evidence="13" type="primary">nad1</name>
</gene>
<evidence type="ECO:0000256" key="3">
    <source>
        <dbReference type="ARBA" id="ARBA00012944"/>
    </source>
</evidence>
<evidence type="ECO:0000256" key="11">
    <source>
        <dbReference type="RuleBase" id="RU000473"/>
    </source>
</evidence>
<organism evidence="13">
    <name type="scientific">Pyura gangelion</name>
    <name type="common">Ascidian</name>
    <name type="synonym">Cynthia gangelion</name>
    <dbReference type="NCBI Taxonomy" id="569434"/>
    <lineage>
        <taxon>Eukaryota</taxon>
        <taxon>Metazoa</taxon>
        <taxon>Chordata</taxon>
        <taxon>Tunicata</taxon>
        <taxon>Ascidiacea</taxon>
        <taxon>Stolidobranchia</taxon>
        <taxon>Pyuridae</taxon>
        <taxon>Pyura</taxon>
    </lineage>
</organism>
<evidence type="ECO:0000256" key="2">
    <source>
        <dbReference type="ARBA" id="ARBA00010535"/>
    </source>
</evidence>
<feature type="transmembrane region" description="Helical" evidence="12">
    <location>
        <begin position="77"/>
        <end position="95"/>
    </location>
</feature>
<feature type="transmembrane region" description="Helical" evidence="12">
    <location>
        <begin position="107"/>
        <end position="128"/>
    </location>
</feature>
<protein>
    <recommendedName>
        <fullName evidence="4 11">NADH-ubiquinone oxidoreductase chain 1</fullName>
        <ecNumber evidence="3 11">7.1.1.2</ecNumber>
    </recommendedName>
</protein>
<dbReference type="PANTHER" id="PTHR11432:SF3">
    <property type="entry name" value="NADH-UBIQUINONE OXIDOREDUCTASE CHAIN 1"/>
    <property type="match status" value="1"/>
</dbReference>
<feature type="transmembrane region" description="Helical" evidence="12">
    <location>
        <begin position="181"/>
        <end position="200"/>
    </location>
</feature>
<dbReference type="PANTHER" id="PTHR11432">
    <property type="entry name" value="NADH DEHYDROGENASE SUBUNIT 1"/>
    <property type="match status" value="1"/>
</dbReference>
<evidence type="ECO:0000256" key="7">
    <source>
        <dbReference type="ARBA" id="ARBA00023027"/>
    </source>
</evidence>
<evidence type="ECO:0000256" key="9">
    <source>
        <dbReference type="ARBA" id="ARBA00049551"/>
    </source>
</evidence>
<dbReference type="InterPro" id="IPR001694">
    <property type="entry name" value="NADH_UbQ_OxRdtase_su1/FPO"/>
</dbReference>
<evidence type="ECO:0000313" key="13">
    <source>
        <dbReference type="EMBL" id="CCO25761.1"/>
    </source>
</evidence>
<name>S0DFE0_PYUGA</name>
<evidence type="ECO:0000256" key="6">
    <source>
        <dbReference type="ARBA" id="ARBA00022989"/>
    </source>
</evidence>
<evidence type="ECO:0000256" key="10">
    <source>
        <dbReference type="RuleBase" id="RU000471"/>
    </source>
</evidence>
<feature type="transmembrane region" description="Helical" evidence="12">
    <location>
        <begin position="149"/>
        <end position="169"/>
    </location>
</feature>
<geneLocation type="mitochondrion" evidence="13"/>
<keyword evidence="8 12" id="KW-0472">Membrane</keyword>
<comment type="similarity">
    <text evidence="2 10">Belongs to the complex I subunit 1 family.</text>
</comment>
<dbReference type="EC" id="7.1.1.2" evidence="3 11"/>
<evidence type="ECO:0000256" key="12">
    <source>
        <dbReference type="SAM" id="Phobius"/>
    </source>
</evidence>
<keyword evidence="11" id="KW-0830">Ubiquinone</keyword>
<keyword evidence="11 13" id="KW-0496">Mitochondrion</keyword>
<feature type="transmembrane region" description="Helical" evidence="12">
    <location>
        <begin position="246"/>
        <end position="269"/>
    </location>
</feature>
<accession>S0DFE0</accession>
<proteinExistence type="inferred from homology"/>
<dbReference type="GO" id="GO:0003954">
    <property type="term" value="F:NADH dehydrogenase activity"/>
    <property type="evidence" value="ECO:0007669"/>
    <property type="project" value="TreeGrafter"/>
</dbReference>
<dbReference type="GO" id="GO:0009060">
    <property type="term" value="P:aerobic respiration"/>
    <property type="evidence" value="ECO:0007669"/>
    <property type="project" value="TreeGrafter"/>
</dbReference>
<evidence type="ECO:0000256" key="4">
    <source>
        <dbReference type="ARBA" id="ARBA00021009"/>
    </source>
</evidence>
<sequence length="304" mass="35238">MVYIVMIVVVFFMFWMVYGLILLLLVAFLVLLERKVLGMVQIRKGPNVVGVFGLVQTVMDGVKLLIKKFFMKEKNGFFLLVPVLALVLSFFHWMVVPFPFGFWCSEYSVLFTFVLMGFMVFVVLWVGWGSESSYSFIGSVRGVAQMISYEVVFMFYLCCFLLVVCSFDWSDFLSKNNSLHSGVKGFMLVVWLVLILSELNRTPFDLVEGESELVSGFNVEYSGYGFTLLFLSEYMNIWFMSFLSGIVFYGINGFLWFGMLLVLLFVLWIRSVLPRFKFTQLIFLMWGVYLPLVFLYLLVSLLVF</sequence>
<dbReference type="EMBL" id="HF548557">
    <property type="protein sequence ID" value="CCO25761.1"/>
    <property type="molecule type" value="Genomic_DNA"/>
</dbReference>
<dbReference type="PROSITE" id="PS00668">
    <property type="entry name" value="COMPLEX1_ND1_2"/>
    <property type="match status" value="1"/>
</dbReference>
<dbReference type="GO" id="GO:0008137">
    <property type="term" value="F:NADH dehydrogenase (ubiquinone) activity"/>
    <property type="evidence" value="ECO:0007669"/>
    <property type="project" value="UniProtKB-EC"/>
</dbReference>
<dbReference type="Pfam" id="PF00146">
    <property type="entry name" value="NADHdh"/>
    <property type="match status" value="1"/>
</dbReference>
<evidence type="ECO:0000256" key="8">
    <source>
        <dbReference type="ARBA" id="ARBA00023136"/>
    </source>
</evidence>
<keyword evidence="7 10" id="KW-0520">NAD</keyword>
<dbReference type="InterPro" id="IPR018086">
    <property type="entry name" value="NADH_UbQ_OxRdtase_su1_CS"/>
</dbReference>
<comment type="catalytic activity">
    <reaction evidence="9 11">
        <text>a ubiquinone + NADH + 5 H(+)(in) = a ubiquinol + NAD(+) + 4 H(+)(out)</text>
        <dbReference type="Rhea" id="RHEA:29091"/>
        <dbReference type="Rhea" id="RHEA-COMP:9565"/>
        <dbReference type="Rhea" id="RHEA-COMP:9566"/>
        <dbReference type="ChEBI" id="CHEBI:15378"/>
        <dbReference type="ChEBI" id="CHEBI:16389"/>
        <dbReference type="ChEBI" id="CHEBI:17976"/>
        <dbReference type="ChEBI" id="CHEBI:57540"/>
        <dbReference type="ChEBI" id="CHEBI:57945"/>
        <dbReference type="EC" id="7.1.1.2"/>
    </reaction>
</comment>